<dbReference type="EC" id="6.3.4.19" evidence="7"/>
<dbReference type="Proteomes" id="UP001501787">
    <property type="component" value="Unassembled WGS sequence"/>
</dbReference>
<dbReference type="CDD" id="cd01992">
    <property type="entry name" value="TilS_N"/>
    <property type="match status" value="1"/>
</dbReference>
<evidence type="ECO:0000256" key="3">
    <source>
        <dbReference type="ARBA" id="ARBA00022694"/>
    </source>
</evidence>
<comment type="function">
    <text evidence="7">Ligates lysine onto the cytidine present at position 34 of the AUA codon-specific tRNA(Ile) that contains the anticodon CAU, in an ATP-dependent manner. Cytidine is converted to lysidine, thus changing the amino acid specificity of the tRNA from methionine to isoleucine.</text>
</comment>
<dbReference type="InterPro" id="IPR012094">
    <property type="entry name" value="tRNA_Ile_lys_synt"/>
</dbReference>
<dbReference type="Pfam" id="PF09179">
    <property type="entry name" value="TilS"/>
    <property type="match status" value="1"/>
</dbReference>
<dbReference type="NCBIfam" id="TIGR02432">
    <property type="entry name" value="lysidine_TilS_N"/>
    <property type="match status" value="1"/>
</dbReference>
<evidence type="ECO:0000256" key="7">
    <source>
        <dbReference type="HAMAP-Rule" id="MF_01161"/>
    </source>
</evidence>
<dbReference type="Gene3D" id="3.40.50.620">
    <property type="entry name" value="HUPs"/>
    <property type="match status" value="1"/>
</dbReference>
<dbReference type="SUPFAM" id="SSF52402">
    <property type="entry name" value="Adenine nucleotide alpha hydrolases-like"/>
    <property type="match status" value="1"/>
</dbReference>
<dbReference type="InterPro" id="IPR015262">
    <property type="entry name" value="tRNA_Ile_lys_synt_subst-bd"/>
</dbReference>
<evidence type="ECO:0000313" key="10">
    <source>
        <dbReference type="EMBL" id="GAA0307713.1"/>
    </source>
</evidence>
<evidence type="ECO:0000259" key="8">
    <source>
        <dbReference type="Pfam" id="PF01171"/>
    </source>
</evidence>
<dbReference type="PROSITE" id="PS50096">
    <property type="entry name" value="IQ"/>
    <property type="match status" value="1"/>
</dbReference>
<dbReference type="SUPFAM" id="SSF82829">
    <property type="entry name" value="MesJ substrate recognition domain-like"/>
    <property type="match status" value="1"/>
</dbReference>
<evidence type="ECO:0000259" key="9">
    <source>
        <dbReference type="Pfam" id="PF09179"/>
    </source>
</evidence>
<dbReference type="InterPro" id="IPR012795">
    <property type="entry name" value="tRNA_Ile_lys_synt_N"/>
</dbReference>
<keyword evidence="11" id="KW-1185">Reference proteome</keyword>
<keyword evidence="1 7" id="KW-0963">Cytoplasm</keyword>
<organism evidence="10 11">
    <name type="scientific">Psychrobacter aestuarii</name>
    <dbReference type="NCBI Taxonomy" id="556327"/>
    <lineage>
        <taxon>Bacteria</taxon>
        <taxon>Pseudomonadati</taxon>
        <taxon>Pseudomonadota</taxon>
        <taxon>Gammaproteobacteria</taxon>
        <taxon>Moraxellales</taxon>
        <taxon>Moraxellaceae</taxon>
        <taxon>Psychrobacter</taxon>
    </lineage>
</organism>
<dbReference type="InterPro" id="IPR011063">
    <property type="entry name" value="TilS/TtcA_N"/>
</dbReference>
<dbReference type="Gene3D" id="1.20.59.20">
    <property type="match status" value="1"/>
</dbReference>
<gene>
    <name evidence="7" type="primary">tilS</name>
    <name evidence="10" type="ORF">GCM10009129_00990</name>
</gene>
<evidence type="ECO:0000256" key="6">
    <source>
        <dbReference type="ARBA" id="ARBA00048539"/>
    </source>
</evidence>
<accession>A0ABN0VK45</accession>
<evidence type="ECO:0000256" key="5">
    <source>
        <dbReference type="ARBA" id="ARBA00022840"/>
    </source>
</evidence>
<feature type="domain" description="tRNA(Ile)-lysidine/2-thiocytidine synthase N-terminal" evidence="8">
    <location>
        <begin position="45"/>
        <end position="224"/>
    </location>
</feature>
<comment type="caution">
    <text evidence="10">The sequence shown here is derived from an EMBL/GenBank/DDBJ whole genome shotgun (WGS) entry which is preliminary data.</text>
</comment>
<keyword evidence="4 7" id="KW-0547">Nucleotide-binding</keyword>
<comment type="domain">
    <text evidence="7">The N-terminal region contains the highly conserved SGGXDS motif, predicted to be a P-loop motif involved in ATP binding.</text>
</comment>
<keyword evidence="3 7" id="KW-0819">tRNA processing</keyword>
<name>A0ABN0VK45_9GAMM</name>
<dbReference type="PANTHER" id="PTHR43033:SF1">
    <property type="entry name" value="TRNA(ILE)-LYSIDINE SYNTHASE-RELATED"/>
    <property type="match status" value="1"/>
</dbReference>
<evidence type="ECO:0000256" key="4">
    <source>
        <dbReference type="ARBA" id="ARBA00022741"/>
    </source>
</evidence>
<dbReference type="InterPro" id="IPR014729">
    <property type="entry name" value="Rossmann-like_a/b/a_fold"/>
</dbReference>
<dbReference type="PANTHER" id="PTHR43033">
    <property type="entry name" value="TRNA(ILE)-LYSIDINE SYNTHASE-RELATED"/>
    <property type="match status" value="1"/>
</dbReference>
<dbReference type="HAMAP" id="MF_01161">
    <property type="entry name" value="tRNA_Ile_lys_synt"/>
    <property type="match status" value="1"/>
</dbReference>
<reference evidence="10 11" key="1">
    <citation type="journal article" date="2019" name="Int. J. Syst. Evol. Microbiol.">
        <title>The Global Catalogue of Microorganisms (GCM) 10K type strain sequencing project: providing services to taxonomists for standard genome sequencing and annotation.</title>
        <authorList>
            <consortium name="The Broad Institute Genomics Platform"/>
            <consortium name="The Broad Institute Genome Sequencing Center for Infectious Disease"/>
            <person name="Wu L."/>
            <person name="Ma J."/>
        </authorList>
    </citation>
    <scope>NUCLEOTIDE SEQUENCE [LARGE SCALE GENOMIC DNA]</scope>
    <source>
        <strain evidence="10 11">JCM 16343</strain>
    </source>
</reference>
<comment type="subcellular location">
    <subcellularLocation>
        <location evidence="7">Cytoplasm</location>
    </subcellularLocation>
</comment>
<dbReference type="EMBL" id="BAAAFR010000001">
    <property type="protein sequence ID" value="GAA0307713.1"/>
    <property type="molecule type" value="Genomic_DNA"/>
</dbReference>
<feature type="binding site" evidence="7">
    <location>
        <begin position="50"/>
        <end position="55"/>
    </location>
    <ligand>
        <name>ATP</name>
        <dbReference type="ChEBI" id="CHEBI:30616"/>
    </ligand>
</feature>
<keyword evidence="2 7" id="KW-0436">Ligase</keyword>
<protein>
    <recommendedName>
        <fullName evidence="7">tRNA(Ile)-lysidine synthase</fullName>
        <ecNumber evidence="7">6.3.4.19</ecNumber>
    </recommendedName>
    <alternativeName>
        <fullName evidence="7">tRNA(Ile)-2-lysyl-cytidine synthase</fullName>
    </alternativeName>
    <alternativeName>
        <fullName evidence="7">tRNA(Ile)-lysidine synthetase</fullName>
    </alternativeName>
</protein>
<evidence type="ECO:0000256" key="2">
    <source>
        <dbReference type="ARBA" id="ARBA00022598"/>
    </source>
</evidence>
<keyword evidence="5 7" id="KW-0067">ATP-binding</keyword>
<evidence type="ECO:0000256" key="1">
    <source>
        <dbReference type="ARBA" id="ARBA00022490"/>
    </source>
</evidence>
<evidence type="ECO:0000313" key="11">
    <source>
        <dbReference type="Proteomes" id="UP001501787"/>
    </source>
</evidence>
<dbReference type="RefSeq" id="WP_201504341.1">
    <property type="nucleotide sequence ID" value="NZ_BAAAFR010000001.1"/>
</dbReference>
<comment type="catalytic activity">
    <reaction evidence="6 7">
        <text>cytidine(34) in tRNA(Ile2) + L-lysine + ATP = lysidine(34) in tRNA(Ile2) + AMP + diphosphate + H(+)</text>
        <dbReference type="Rhea" id="RHEA:43744"/>
        <dbReference type="Rhea" id="RHEA-COMP:10625"/>
        <dbReference type="Rhea" id="RHEA-COMP:10670"/>
        <dbReference type="ChEBI" id="CHEBI:15378"/>
        <dbReference type="ChEBI" id="CHEBI:30616"/>
        <dbReference type="ChEBI" id="CHEBI:32551"/>
        <dbReference type="ChEBI" id="CHEBI:33019"/>
        <dbReference type="ChEBI" id="CHEBI:82748"/>
        <dbReference type="ChEBI" id="CHEBI:83665"/>
        <dbReference type="ChEBI" id="CHEBI:456215"/>
        <dbReference type="EC" id="6.3.4.19"/>
    </reaction>
</comment>
<comment type="similarity">
    <text evidence="7">Belongs to the tRNA(Ile)-lysidine synthase family.</text>
</comment>
<sequence length="489" mass="54902">MQTDTTIMPYPVTVSGPDTPLSHPLAAALLTSIDDYHPQLRGRRVWLACSGGRDSMALAAVCAALYRQGALPFLPQLLHVDHGIQAVSKTWATHVQAWAEAQGLSCHILRAQVFGDNEQAARTARYHAMQAHLRQDDVLMLAHHSDDQAETLLMRLIQGAGVQGLAGMQPWRVQEADTGRYQLWRPWLGVRRAALSRYAECQQLPYINDPTNDTGDNQRSQLRRDIMPALTALNPQAIDNITRSAALLRDAADTVQTQAKSDIAQALIDTETYPPYQRGLSVSTLQALPRARLRQCLHTWLTLDEPLPPPKQYIDDVGALVVRRDANHQTALYWQASERGYHVRRYQDTLYRLDSAWLSWLALPITSQRLLLNHSTQTQSIILRADSLCRWQVRVQATAEATNSTLHIQALTRDVSVKTTRMNHPQRGKKLYQRLGIPMWLRGSIAIISMTDTDGHTTPIALISPYHLWPLSTKTDAVHCETLLSFIAE</sequence>
<feature type="domain" description="tRNA(Ile)-lysidine synthase substrate-binding" evidence="9">
    <location>
        <begin position="280"/>
        <end position="351"/>
    </location>
</feature>
<proteinExistence type="inferred from homology"/>
<dbReference type="Pfam" id="PF01171">
    <property type="entry name" value="ATP_bind_3"/>
    <property type="match status" value="1"/>
</dbReference>